<name>A0A0D5LP19_MAREN</name>
<comment type="subcellular location">
    <subcellularLocation>
        <location evidence="1">Cell envelope</location>
    </subcellularLocation>
</comment>
<dbReference type="KEGG" id="mey:TM49_07095"/>
<organism evidence="7 8">
    <name type="scientific">Martelella endophytica</name>
    <dbReference type="NCBI Taxonomy" id="1486262"/>
    <lineage>
        <taxon>Bacteria</taxon>
        <taxon>Pseudomonadati</taxon>
        <taxon>Pseudomonadota</taxon>
        <taxon>Alphaproteobacteria</taxon>
        <taxon>Hyphomicrobiales</taxon>
        <taxon>Aurantimonadaceae</taxon>
        <taxon>Martelella</taxon>
    </lineage>
</organism>
<dbReference type="AlphaFoldDB" id="A0A0D5LP19"/>
<dbReference type="InterPro" id="IPR006311">
    <property type="entry name" value="TAT_signal"/>
</dbReference>
<evidence type="ECO:0000313" key="8">
    <source>
        <dbReference type="Proteomes" id="UP000032611"/>
    </source>
</evidence>
<keyword evidence="8" id="KW-1185">Reference proteome</keyword>
<gene>
    <name evidence="7" type="ORF">TM49_07095</name>
</gene>
<dbReference type="STRING" id="1486262.TM49_07095"/>
<dbReference type="HOGENOM" id="CLU_038034_10_0_5"/>
<protein>
    <submittedName>
        <fullName evidence="7">Iron siderophore-binding protein</fullName>
    </submittedName>
</protein>
<dbReference type="GO" id="GO:1901678">
    <property type="term" value="P:iron coordination entity transport"/>
    <property type="evidence" value="ECO:0007669"/>
    <property type="project" value="UniProtKB-ARBA"/>
</dbReference>
<keyword evidence="3" id="KW-0813">Transport</keyword>
<evidence type="ECO:0000256" key="4">
    <source>
        <dbReference type="ARBA" id="ARBA00022496"/>
    </source>
</evidence>
<dbReference type="OrthoDB" id="8370650at2"/>
<keyword evidence="5" id="KW-0732">Signal</keyword>
<evidence type="ECO:0000256" key="2">
    <source>
        <dbReference type="ARBA" id="ARBA00008814"/>
    </source>
</evidence>
<keyword evidence="4" id="KW-0408">Iron</keyword>
<keyword evidence="4" id="KW-0410">Iron transport</keyword>
<accession>A0A0D5LP19</accession>
<dbReference type="Proteomes" id="UP000032611">
    <property type="component" value="Chromosome"/>
</dbReference>
<reference evidence="7 8" key="1">
    <citation type="journal article" date="2015" name="Genome Announc.">
        <title>Complete genome sequence of Martelella endophytica YC6887, which has antifungal activity associated with a halophyte.</title>
        <authorList>
            <person name="Khan A."/>
            <person name="Khan H."/>
            <person name="Chung E.J."/>
            <person name="Hossain M.T."/>
            <person name="Chung Y.R."/>
        </authorList>
    </citation>
    <scope>NUCLEOTIDE SEQUENCE [LARGE SCALE GENOMIC DNA]</scope>
    <source>
        <strain evidence="7">YC6887</strain>
    </source>
</reference>
<dbReference type="GO" id="GO:0030288">
    <property type="term" value="C:outer membrane-bounded periplasmic space"/>
    <property type="evidence" value="ECO:0007669"/>
    <property type="project" value="TreeGrafter"/>
</dbReference>
<proteinExistence type="inferred from homology"/>
<dbReference type="InterPro" id="IPR051313">
    <property type="entry name" value="Bact_iron-sidero_bind"/>
</dbReference>
<evidence type="ECO:0000313" key="7">
    <source>
        <dbReference type="EMBL" id="AJY45512.1"/>
    </source>
</evidence>
<dbReference type="PATRIC" id="fig|1486262.3.peg.1461"/>
<dbReference type="PANTHER" id="PTHR30532:SF1">
    <property type="entry name" value="IRON(3+)-HYDROXAMATE-BINDING PROTEIN FHUD"/>
    <property type="match status" value="1"/>
</dbReference>
<dbReference type="Gene3D" id="3.40.50.1980">
    <property type="entry name" value="Nitrogenase molybdenum iron protein domain"/>
    <property type="match status" value="2"/>
</dbReference>
<evidence type="ECO:0000256" key="3">
    <source>
        <dbReference type="ARBA" id="ARBA00022448"/>
    </source>
</evidence>
<evidence type="ECO:0000256" key="5">
    <source>
        <dbReference type="ARBA" id="ARBA00022729"/>
    </source>
</evidence>
<dbReference type="PROSITE" id="PS50983">
    <property type="entry name" value="FE_B12_PBP"/>
    <property type="match status" value="1"/>
</dbReference>
<dbReference type="PROSITE" id="PS51318">
    <property type="entry name" value="TAT"/>
    <property type="match status" value="1"/>
</dbReference>
<dbReference type="CDD" id="cd01146">
    <property type="entry name" value="FhuD"/>
    <property type="match status" value="1"/>
</dbReference>
<comment type="similarity">
    <text evidence="2">Belongs to the bacterial solute-binding protein 8 family.</text>
</comment>
<feature type="domain" description="Fe/B12 periplasmic-binding" evidence="6">
    <location>
        <begin position="34"/>
        <end position="297"/>
    </location>
</feature>
<dbReference type="SUPFAM" id="SSF53807">
    <property type="entry name" value="Helical backbone' metal receptor"/>
    <property type="match status" value="1"/>
</dbReference>
<keyword evidence="4" id="KW-0406">Ion transport</keyword>
<evidence type="ECO:0000259" key="6">
    <source>
        <dbReference type="PROSITE" id="PS50983"/>
    </source>
</evidence>
<dbReference type="Pfam" id="PF01497">
    <property type="entry name" value="Peripla_BP_2"/>
    <property type="match status" value="1"/>
</dbReference>
<dbReference type="PANTHER" id="PTHR30532">
    <property type="entry name" value="IRON III DICITRATE-BINDING PERIPLASMIC PROTEIN"/>
    <property type="match status" value="1"/>
</dbReference>
<evidence type="ECO:0000256" key="1">
    <source>
        <dbReference type="ARBA" id="ARBA00004196"/>
    </source>
</evidence>
<dbReference type="InterPro" id="IPR002491">
    <property type="entry name" value="ABC_transptr_periplasmic_BD"/>
</dbReference>
<dbReference type="EMBL" id="CP010803">
    <property type="protein sequence ID" value="AJY45512.1"/>
    <property type="molecule type" value="Genomic_DNA"/>
</dbReference>
<dbReference type="PRINTS" id="PR01715">
    <property type="entry name" value="FERRIBNDNGPP"/>
</dbReference>
<sequence>MSAEPEIGRRRFLAGLATAPLLGAVPARAAAPKRIACLDYAGASTLLALGITPIAVASLDGWAKWVGKPQMPEGVADLGSSWEISFEVLAALQPDLILTSPFLAHLTPRLEHYAPVLSLDVYTAEDGPVLTRAIAATRRLGQAIGREEAATAFLQQADRMFEDCAATLGGSETPPVAIISFLDERHVRIYSAPGLYDSVLERLGVANAWPGAANVWGYETIAIADLARIADPKTALVVIEPLAADILPSLERSPLWRALPFTARERLVVIPPVLLFGMVNEATRFARLFTTAMAERA</sequence>